<evidence type="ECO:0000256" key="3">
    <source>
        <dbReference type="ARBA" id="ARBA00022692"/>
    </source>
</evidence>
<proteinExistence type="predicted"/>
<gene>
    <name evidence="7" type="ORF">OM33_03160</name>
</gene>
<evidence type="ECO:0000313" key="7">
    <source>
        <dbReference type="EMBL" id="AIY64262.1"/>
    </source>
</evidence>
<sequence>MANSLAKPLRSQALKFIYLQGVVALASALVVWLGWGVLAGKSALMGGVVALLPNLVFTLYAFRFAGARQVQQVYSSIKRGAGLKYLLTIVLFALVLKSSAVILLPFFSAYVLVMIVSWFAPIFFH</sequence>
<dbReference type="OrthoDB" id="5702716at2"/>
<evidence type="ECO:0000256" key="4">
    <source>
        <dbReference type="ARBA" id="ARBA00022989"/>
    </source>
</evidence>
<dbReference type="Pfam" id="PF03899">
    <property type="entry name" value="ATP-synt_I"/>
    <property type="match status" value="1"/>
</dbReference>
<keyword evidence="8" id="KW-1185">Reference proteome</keyword>
<name>A0A0A7EE25_9GAMM</name>
<dbReference type="GO" id="GO:0005886">
    <property type="term" value="C:plasma membrane"/>
    <property type="evidence" value="ECO:0007669"/>
    <property type="project" value="UniProtKB-SubCell"/>
</dbReference>
<dbReference type="RefSeq" id="WP_038638662.1">
    <property type="nucleotide sequence ID" value="NZ_CP009888.1"/>
</dbReference>
<dbReference type="HOGENOM" id="CLU_121415_3_1_6"/>
<evidence type="ECO:0000256" key="6">
    <source>
        <dbReference type="SAM" id="Phobius"/>
    </source>
</evidence>
<dbReference type="STRING" id="1348114.OM33_03160"/>
<feature type="transmembrane region" description="Helical" evidence="6">
    <location>
        <begin position="106"/>
        <end position="124"/>
    </location>
</feature>
<comment type="subcellular location">
    <subcellularLocation>
        <location evidence="1">Cell membrane</location>
        <topology evidence="1">Multi-pass membrane protein</topology>
    </subcellularLocation>
</comment>
<reference evidence="7 8" key="1">
    <citation type="submission" date="2014-11" db="EMBL/GenBank/DDBJ databases">
        <title>Complete Genome Sequence of Pseudoalteromonas sp. Strain OCN003 Isolated from Kaneohe Bay, Oahu, Hawaii.</title>
        <authorList>
            <person name="Beurmann S."/>
            <person name="Videau P."/>
            <person name="Ushijima B."/>
            <person name="Smith A.M."/>
            <person name="Aeby G.S."/>
            <person name="Callahan S.M."/>
            <person name="Belcaid M."/>
        </authorList>
    </citation>
    <scope>NUCLEOTIDE SEQUENCE [LARGE SCALE GENOMIC DNA]</scope>
    <source>
        <strain evidence="7 8">OCN003</strain>
    </source>
</reference>
<dbReference type="AlphaFoldDB" id="A0A0A7EE25"/>
<evidence type="ECO:0000256" key="5">
    <source>
        <dbReference type="ARBA" id="ARBA00023136"/>
    </source>
</evidence>
<keyword evidence="5 6" id="KW-0472">Membrane</keyword>
<dbReference type="EMBL" id="CP009888">
    <property type="protein sequence ID" value="AIY64262.1"/>
    <property type="molecule type" value="Genomic_DNA"/>
</dbReference>
<feature type="transmembrane region" description="Helical" evidence="6">
    <location>
        <begin position="83"/>
        <end position="100"/>
    </location>
</feature>
<protein>
    <submittedName>
        <fullName evidence="7">ATP synthase F0F1</fullName>
    </submittedName>
</protein>
<keyword evidence="4 6" id="KW-1133">Transmembrane helix</keyword>
<keyword evidence="2" id="KW-1003">Cell membrane</keyword>
<evidence type="ECO:0000256" key="1">
    <source>
        <dbReference type="ARBA" id="ARBA00004651"/>
    </source>
</evidence>
<feature type="transmembrane region" description="Helical" evidence="6">
    <location>
        <begin position="43"/>
        <end position="62"/>
    </location>
</feature>
<organism evidence="7 8">
    <name type="scientific">Pseudoalteromonas piratica</name>
    <dbReference type="NCBI Taxonomy" id="1348114"/>
    <lineage>
        <taxon>Bacteria</taxon>
        <taxon>Pseudomonadati</taxon>
        <taxon>Pseudomonadota</taxon>
        <taxon>Gammaproteobacteria</taxon>
        <taxon>Alteromonadales</taxon>
        <taxon>Pseudoalteromonadaceae</taxon>
        <taxon>Pseudoalteromonas</taxon>
    </lineage>
</organism>
<feature type="transmembrane region" description="Helical" evidence="6">
    <location>
        <begin position="16"/>
        <end position="37"/>
    </location>
</feature>
<keyword evidence="3 6" id="KW-0812">Transmembrane</keyword>
<evidence type="ECO:0000256" key="2">
    <source>
        <dbReference type="ARBA" id="ARBA00022475"/>
    </source>
</evidence>
<dbReference type="eggNOG" id="COG3312">
    <property type="taxonomic scope" value="Bacteria"/>
</dbReference>
<dbReference type="KEGG" id="pseo:OM33_03160"/>
<accession>A0A0A7EE25</accession>
<dbReference type="InterPro" id="IPR005598">
    <property type="entry name" value="ATP_synth_I"/>
</dbReference>
<dbReference type="Proteomes" id="UP000030341">
    <property type="component" value="Chromosome 1"/>
</dbReference>
<evidence type="ECO:0000313" key="8">
    <source>
        <dbReference type="Proteomes" id="UP000030341"/>
    </source>
</evidence>